<evidence type="ECO:0000313" key="3">
    <source>
        <dbReference type="Proteomes" id="UP000235916"/>
    </source>
</evidence>
<feature type="transmembrane region" description="Helical" evidence="1">
    <location>
        <begin position="61"/>
        <end position="81"/>
    </location>
</feature>
<accession>A0A2N8KTN0</accession>
<comment type="caution">
    <text evidence="2">The sequence shown here is derived from an EMBL/GenBank/DDBJ whole genome shotgun (WGS) entry which is preliminary data.</text>
</comment>
<sequence>MSTRDAKKGELGAGGRALFFLFGAYLLFGAALTAHDGKLFAGFPPQLDIAFVLFGESKMGAYVEALLAALLGLASIFLALAGGKRGAP</sequence>
<reference evidence="2 3" key="1">
    <citation type="submission" date="2018-01" db="EMBL/GenBank/DDBJ databases">
        <title>Draft genome sequence of Paucibacter aquatile CR182 isolated from freshwater of the Nakdong River.</title>
        <authorList>
            <person name="Choi A."/>
            <person name="Chung E.J."/>
        </authorList>
    </citation>
    <scope>NUCLEOTIDE SEQUENCE [LARGE SCALE GENOMIC DNA]</scope>
    <source>
        <strain evidence="2 3">CR182</strain>
    </source>
</reference>
<dbReference type="Proteomes" id="UP000235916">
    <property type="component" value="Unassembled WGS sequence"/>
</dbReference>
<name>A0A2N8KTN0_9BURK</name>
<dbReference type="RefSeq" id="WP_102766712.1">
    <property type="nucleotide sequence ID" value="NZ_CP124551.1"/>
</dbReference>
<keyword evidence="1" id="KW-1133">Transmembrane helix</keyword>
<proteinExistence type="predicted"/>
<keyword evidence="1" id="KW-0472">Membrane</keyword>
<organism evidence="2 3">
    <name type="scientific">Kinneretia aquatilis</name>
    <dbReference type="NCBI Taxonomy" id="2070761"/>
    <lineage>
        <taxon>Bacteria</taxon>
        <taxon>Pseudomonadati</taxon>
        <taxon>Pseudomonadota</taxon>
        <taxon>Betaproteobacteria</taxon>
        <taxon>Burkholderiales</taxon>
        <taxon>Sphaerotilaceae</taxon>
        <taxon>Roseateles</taxon>
    </lineage>
</organism>
<keyword evidence="1" id="KW-0812">Transmembrane</keyword>
<evidence type="ECO:0000313" key="2">
    <source>
        <dbReference type="EMBL" id="PND36790.1"/>
    </source>
</evidence>
<gene>
    <name evidence="2" type="ORF">C1O66_04055</name>
</gene>
<dbReference type="AlphaFoldDB" id="A0A2N8KTN0"/>
<keyword evidence="3" id="KW-1185">Reference proteome</keyword>
<protein>
    <submittedName>
        <fullName evidence="2">Uncharacterized protein</fullName>
    </submittedName>
</protein>
<dbReference type="EMBL" id="POSP01000003">
    <property type="protein sequence ID" value="PND36790.1"/>
    <property type="molecule type" value="Genomic_DNA"/>
</dbReference>
<evidence type="ECO:0000256" key="1">
    <source>
        <dbReference type="SAM" id="Phobius"/>
    </source>
</evidence>